<keyword evidence="4" id="KW-0456">Lyase</keyword>
<dbReference type="InterPro" id="IPR021135">
    <property type="entry name" value="PEP_COase"/>
</dbReference>
<organism evidence="4">
    <name type="scientific">Methyloraptor flagellatus</name>
    <dbReference type="NCBI Taxonomy" id="3162530"/>
    <lineage>
        <taxon>Bacteria</taxon>
        <taxon>Pseudomonadati</taxon>
        <taxon>Pseudomonadota</taxon>
        <taxon>Alphaproteobacteria</taxon>
        <taxon>Hyphomicrobiales</taxon>
        <taxon>Ancalomicrobiaceae</taxon>
        <taxon>Methyloraptor</taxon>
    </lineage>
</organism>
<dbReference type="SUPFAM" id="SSF51621">
    <property type="entry name" value="Phosphoenolpyruvate/pyruvate domain"/>
    <property type="match status" value="1"/>
</dbReference>
<reference evidence="4" key="1">
    <citation type="submission" date="2024-06" db="EMBL/GenBank/DDBJ databases">
        <title>Methylostella associata gen. nov., sp. nov., a novel Ancalomicrobiaceae-affiliated facultatively methylotrophic bacteria that feed on methanotrophs of the genus Methylococcus.</title>
        <authorList>
            <person name="Saltykova V."/>
            <person name="Danilova O.V."/>
            <person name="Oshkin I.Y."/>
            <person name="Belova S.E."/>
            <person name="Pimenov N.V."/>
            <person name="Dedysh S.N."/>
        </authorList>
    </citation>
    <scope>NUCLEOTIDE SEQUENCE</scope>
    <source>
        <strain evidence="4">S20</strain>
    </source>
</reference>
<evidence type="ECO:0000256" key="2">
    <source>
        <dbReference type="ARBA" id="ARBA00022419"/>
    </source>
</evidence>
<gene>
    <name evidence="4" type="ORF">ABS361_00900</name>
</gene>
<dbReference type="KEGG" id="mflg:ABS361_00900"/>
<comment type="function">
    <text evidence="1">Forms oxaloacetate, a four-carbon dicarboxylic acid source for the tricarboxylic acid cycle.</text>
</comment>
<dbReference type="PANTHER" id="PTHR30523">
    <property type="entry name" value="PHOSPHOENOLPYRUVATE CARBOXYLASE"/>
    <property type="match status" value="1"/>
</dbReference>
<accession>A0AAU7XA25</accession>
<dbReference type="PRINTS" id="PR00150">
    <property type="entry name" value="PEPCARBXLASE"/>
</dbReference>
<feature type="active site" evidence="3">
    <location>
        <position position="598"/>
    </location>
</feature>
<dbReference type="RefSeq" id="WP_407049988.1">
    <property type="nucleotide sequence ID" value="NZ_CP158568.1"/>
</dbReference>
<dbReference type="InterPro" id="IPR015813">
    <property type="entry name" value="Pyrv/PenolPyrv_kinase-like_dom"/>
</dbReference>
<evidence type="ECO:0000256" key="1">
    <source>
        <dbReference type="ARBA" id="ARBA00003670"/>
    </source>
</evidence>
<evidence type="ECO:0000256" key="3">
    <source>
        <dbReference type="PROSITE-ProRule" id="PRU10112"/>
    </source>
</evidence>
<dbReference type="GO" id="GO:0006099">
    <property type="term" value="P:tricarboxylic acid cycle"/>
    <property type="evidence" value="ECO:0007669"/>
    <property type="project" value="InterPro"/>
</dbReference>
<dbReference type="GO" id="GO:0008964">
    <property type="term" value="F:phosphoenolpyruvate carboxylase activity"/>
    <property type="evidence" value="ECO:0007669"/>
    <property type="project" value="InterPro"/>
</dbReference>
<protein>
    <recommendedName>
        <fullName evidence="2">Phosphoenolpyruvate carboxylase</fullName>
    </recommendedName>
</protein>
<dbReference type="PROSITE" id="PS00393">
    <property type="entry name" value="PEPCASE_2"/>
    <property type="match status" value="1"/>
</dbReference>
<dbReference type="InterPro" id="IPR033129">
    <property type="entry name" value="PEPCASE_His_AS"/>
</dbReference>
<dbReference type="Pfam" id="PF00311">
    <property type="entry name" value="PEPcase"/>
    <property type="match status" value="1"/>
</dbReference>
<dbReference type="EMBL" id="CP158568">
    <property type="protein sequence ID" value="XBY44896.1"/>
    <property type="molecule type" value="Genomic_DNA"/>
</dbReference>
<sequence>MSQEIAAFTAATLSGAAGGSRDAGHRDAGDGGAGRLDPMVADVRESDFSEVFELLFGLLVDVIRVRQPDLTAILLKDTLAAPIPAELRVAAQQMTGMWFQLLSIAEENVAQRARRKLESAGGPDSVAGTFANVVAEAAAAGTDADEIARALSGMDVCPTITAHPTEAKRVTVLEIHRRIYRGLVDLESARWTPRERDAIVRRLRADIDVLWMTGELRLEKPTVEQEVAWGIHFFQETLYEQAPQTIDNLAAALRRHYPESPIPLPAVVHFSSWIGGDRDGNPFVTAETTRMALAEYRRAAVGRLIKRVDELTRILSISAGQVKVPEEFVRMLADLLHASRNAAEIVARNPGEVFRQFLSAIRERLEATLEVGSAHPAKPYTSPQELVRQLLVMERALMGMQAHDLVVQRIRPLRWHVEIFGFRTAALDIRQNSTVVNKTLIEVWQRLFPDTAAAIPAPNSKEWRVWIDRELAQAYKPLPAMEGLSKDAAEMLAVLDVVAEARGGADPKAIGALILSMTTSTADVLAYFLLAKYKGLVPDEDIAERAPLTVVPLFETIEDLQRSEQIMPELLDHPVVRRSVRARDHLQEIMLGYSDSNKDGGFLCSNWELAKAQKRLVEVGRKKGVRIAFFHGRGGSVSRGGAPTGRAIAAQPLGTVNGRLRITEQGEVVSSKFANRGSALYQLELLASSVLAHTLKSPREAAQRGGAEKEEVLEALAGLSLASYCKLIEQPGLIDYFNAASPVEELALLKLGSRPARRFGAKALGDLRAIPWVFAWSQNRHLITGWYGMGTAIEAYTKVQGSGTLDLLQEMFATSRFFRLVIDEAEKTLCLADMEIATTYASLVPDVEARERILGMIRQEYARTVQHVLAITGETELARRFPAFRRRFDHVRPLIDRTNRWQVEYLAEFRAAPEASEKREEVLAPLLMSMNCIAGGLGWTG</sequence>
<proteinExistence type="predicted"/>
<name>A0AAU7XA25_9HYPH</name>
<dbReference type="GO" id="GO:0015977">
    <property type="term" value="P:carbon fixation"/>
    <property type="evidence" value="ECO:0007669"/>
    <property type="project" value="InterPro"/>
</dbReference>
<dbReference type="GO" id="GO:0005829">
    <property type="term" value="C:cytosol"/>
    <property type="evidence" value="ECO:0007669"/>
    <property type="project" value="TreeGrafter"/>
</dbReference>
<dbReference type="PANTHER" id="PTHR30523:SF32">
    <property type="entry name" value="PHOSPHOENOLPYRUVATE CARBOXYLASE"/>
    <property type="match status" value="1"/>
</dbReference>
<dbReference type="Gene3D" id="1.20.1440.90">
    <property type="entry name" value="Phosphoenolpyruvate/pyruvate domain"/>
    <property type="match status" value="1"/>
</dbReference>
<evidence type="ECO:0000313" key="4">
    <source>
        <dbReference type="EMBL" id="XBY44896.1"/>
    </source>
</evidence>
<dbReference type="AlphaFoldDB" id="A0AAU7XA25"/>